<comment type="caution">
    <text evidence="8">The sequence shown here is derived from an EMBL/GenBank/DDBJ whole genome shotgun (WGS) entry which is preliminary data.</text>
</comment>
<dbReference type="PROSITE" id="PS50090">
    <property type="entry name" value="MYB_LIKE"/>
    <property type="match status" value="1"/>
</dbReference>
<dbReference type="EMBL" id="JASEJX010000038">
    <property type="protein sequence ID" value="KAK4509826.1"/>
    <property type="molecule type" value="Genomic_DNA"/>
</dbReference>
<dbReference type="GO" id="GO:0000127">
    <property type="term" value="C:transcription factor TFIIIC complex"/>
    <property type="evidence" value="ECO:0007669"/>
    <property type="project" value="InterPro"/>
</dbReference>
<feature type="compositionally biased region" description="Low complexity" evidence="6">
    <location>
        <begin position="919"/>
        <end position="938"/>
    </location>
</feature>
<feature type="compositionally biased region" description="Polar residues" evidence="6">
    <location>
        <begin position="261"/>
        <end position="272"/>
    </location>
</feature>
<dbReference type="Pfam" id="PF04182">
    <property type="entry name" value="B-block_TFIIIC"/>
    <property type="match status" value="1"/>
</dbReference>
<evidence type="ECO:0000256" key="2">
    <source>
        <dbReference type="ARBA" id="ARBA00022553"/>
    </source>
</evidence>
<keyword evidence="9" id="KW-1185">Reference proteome</keyword>
<dbReference type="Proteomes" id="UP001304243">
    <property type="component" value="Unassembled WGS sequence"/>
</dbReference>
<sequence length="2318" mass="261726">MLDTLLSRLKEEIAIDGPSGSSIDAVWKYAESISNQVAKQSNVSITPKIDGPYKAFIWNYIKQEPELEFFEEVVPPAEENQTNSDDVPMEEQQGTVDQDQLVIAIKKEATEDQDGDVITMDVFPDVNDTDIATEEAQSEDLLIDMLQEAQKRDRKTDAVNRKRKMETAVKKPVPKKKKMKSAPKKKAPKKKRVSAGHSDSDFEMDSDDSESEYDESDLSEVSSEEYSTEGDEDVSDQDDYGKSDYVNKYPTIRRNEDILSNPRNVQQQTRKNNADLTAIQDIADLSYDQVQERYGSSLRIIASARLQDEQLYLGIPPNANITSSLVVILREIIKTRTKGLYQASITRLLNLDSRSTGHYVKSLEDKGAITRRGVSINSMYTNICVHARYSIKSNAVDMNTVGDKEAENELPYNVNGHGKVFSQKTLLDAMVDLALAAPNGLILAQDVLHGLGFNSTRKPVRKWFNRSIDELCLKGYFEKASIKLDGSRQHRCLHLLKVPEDYEATQASNEQATVPVDELSFPIQIKTTKNQGIPIHHLLCDVPLESQILDVITAAGTHGVVQKDISIALNSDEMRFLSKALEKLSELKSGQGYEQYGIVRHFEFEGRIKRYRYFTLAASIKVNEDIDYIPPPLPSTEVDESKYYERAIFNPVPHTMASLARYRKMVKKAGHRNVIFKEDVLPKSRKQKLNRDDTPRTKSRYLLQKEKKIAEMLAAENAAAEGSTNTTSNSTVGPSSTATSSDQPPKAPTTKEIHSFFRANRQARIRKSDMHLIRSPSPTPVPAPIISQERLACPAPAPKVRPAPPIETPARKKRKYTKKNAATQVQAVQDGTSISEAEAQSTEKRTTRSGRVIPYEYEPATSSTTPSEAQSDSPVAFESSTQIDTPPSASSEPAQPDGHTATEEPDTSTAEGHVQATQSEASASKSPPQSSSPAGAARPEMKSKRKSSPAPVKSYQPRRKNRSIADYFKLTPKTTIPSVAANASAEASSPTVTIPPVEATPTKAKTKETKTVRFAETTPECASESEQSSSNAVTEANPETTARPSEAMKGAVEESTSKDHTEQTTATDSDDTAQADVANMEVDKSELGHPAAAAAAAAAAINEVREDGPSADAMRTTCSRSSTATPAPVVDQTSVTTTGAEESRLFRRYQHEKMHKPVNSYLEARVKILYELLDELRLVEMGNGLAQEFSERAAAQNKNSKYKMDNKTLWTTALELEKRGQAQTTVVECTLLSGKTVYRKVVFHRDMSRDSEEFKTCISFIKERRTGISYRNMPKPIVEVDQVVRLSDQVEQMQKEAQELLMSGQVKKAKQLELRISELSGNLETFGRTYGKMRSAHWMIEAVQYGWINACMARAKVFHRYLFRLLEANVKGVDQETRIISVKAVCDNMTFQLLAQVIGIFKPTRLIAEFYKDVNNHKVKMADMSDELKHDLFDENTKFLRRLRRLFNYLEFLQVVSSQFTEVKNNPNFKASKYSHIAPSYKLERTLPIIDRKQAEEPVLREYTIDTMDDLNDYWTDLKYVSLVRDTDKSTLKELDDPYEIDLRTSLHSSRNWSTRAMFSRSQRKLLNEKVDKANRKTPLNDIHEIRNLANKINMPIATVQAYYEKVEAALERRLRYSKEKKLERLLLGGQRRRRANKIKYNVYSGRRVLTGDSNHAFVAPRRQPSKAGKSYLDDLQDLPVVQGDVFKSLIKRRRKRSVWTTQDDEILLYLYIILRHRSRQNKAKLSWIPAQKVFPDREPQTCRHRKDRMVGQSVFSEKYELYLVYWDAFYREGIANGDITDADPGDNINLDILSYIEYFVQRLQELDAHPIDLPLYKTLAQTNEMYDIARNEASSPYFEDAFHDGESLVHKLQTLCQAPLTLRKCMNSRYDQSEAVTEDDATNRLCNVIRAYCLMTLMTPAEVFDPFHAYQILAKFSPQLMDVVFERMKAEKTLILAYGDRPIPGTCWALSAKFIKNMSGELPVDLFNQATEYEKFLATQNEKFKFMPYHASSGMMACLLNALSDDQVSFGLANLSLQLRKVNEVGFKTRGVGYSVLTQLGVTIQRNNQANQAITAAPTSSKIHIKNVTNKEYDATLSNLLISQSDKESALIKAVIHALHEQHEVGLTLYQLKMKLQEHHHRFKDHDIIKTVRKLCYNKPALVCRVGFDAVRYVHIKFIDSWTINNKKAKDYKLTEKAREEVMSQTNGQFQTDVVRKDIVIPSLWIDINGNVTELVLNGCKKAILDLVLRKPGITEADIHRHMVTGLSKREIHDVLDILVEEQALKCIQVQIIPQKEAKQSSIFAKKTVVKCSSTDTIGKLTHSCFWVTPKIFSSTI</sequence>
<gene>
    <name evidence="8" type="primary">RPB2</name>
    <name evidence="8" type="ORF">ATC70_007130</name>
</gene>
<evidence type="ECO:0000256" key="1">
    <source>
        <dbReference type="ARBA" id="ARBA00004123"/>
    </source>
</evidence>
<keyword evidence="4" id="KW-0804">Transcription</keyword>
<accession>A0AAN7HWI4</accession>
<dbReference type="GO" id="GO:0003899">
    <property type="term" value="F:DNA-directed RNA polymerase activity"/>
    <property type="evidence" value="ECO:0007669"/>
    <property type="project" value="UniProtKB-EC"/>
</dbReference>
<feature type="region of interest" description="Disordered" evidence="6">
    <location>
        <begin position="795"/>
        <end position="1074"/>
    </location>
</feature>
<feature type="compositionally biased region" description="Basic and acidic residues" evidence="6">
    <location>
        <begin position="149"/>
        <end position="169"/>
    </location>
</feature>
<dbReference type="RefSeq" id="XP_064676492.1">
    <property type="nucleotide sequence ID" value="XM_064826394.1"/>
</dbReference>
<proteinExistence type="predicted"/>
<dbReference type="Pfam" id="PF20222">
    <property type="entry name" value="DUF6581"/>
    <property type="match status" value="1"/>
</dbReference>
<evidence type="ECO:0000313" key="9">
    <source>
        <dbReference type="Proteomes" id="UP001304243"/>
    </source>
</evidence>
<evidence type="ECO:0000256" key="4">
    <source>
        <dbReference type="ARBA" id="ARBA00023163"/>
    </source>
</evidence>
<comment type="subcellular location">
    <subcellularLocation>
        <location evidence="1">Nucleus</location>
    </subcellularLocation>
</comment>
<protein>
    <submittedName>
        <fullName evidence="8">DNA-dependent RNA polymerase II</fullName>
        <ecNumber evidence="8">2.7.7.6</ecNumber>
    </submittedName>
</protein>
<evidence type="ECO:0000256" key="3">
    <source>
        <dbReference type="ARBA" id="ARBA00023125"/>
    </source>
</evidence>
<evidence type="ECO:0000259" key="7">
    <source>
        <dbReference type="PROSITE" id="PS50090"/>
    </source>
</evidence>
<feature type="compositionally biased region" description="Basic and acidic residues" evidence="6">
    <location>
        <begin position="1051"/>
        <end position="1062"/>
    </location>
</feature>
<feature type="region of interest" description="Disordered" evidence="6">
    <location>
        <begin position="148"/>
        <end position="245"/>
    </location>
</feature>
<feature type="region of interest" description="Disordered" evidence="6">
    <location>
        <begin position="253"/>
        <end position="272"/>
    </location>
</feature>
<dbReference type="InterPro" id="IPR001005">
    <property type="entry name" value="SANT/Myb"/>
</dbReference>
<dbReference type="InterPro" id="IPR046488">
    <property type="entry name" value="Sfc3/Tfc3_C"/>
</dbReference>
<feature type="compositionally biased region" description="Pro residues" evidence="6">
    <location>
        <begin position="795"/>
        <end position="807"/>
    </location>
</feature>
<feature type="domain" description="Myb-like" evidence="7">
    <location>
        <begin position="1692"/>
        <end position="1751"/>
    </location>
</feature>
<keyword evidence="8" id="KW-0808">Transferase</keyword>
<reference evidence="8 9" key="1">
    <citation type="submission" date="2022-11" db="EMBL/GenBank/DDBJ databases">
        <title>Mucor velutinosus strain NIH1002 WGS.</title>
        <authorList>
            <person name="Subramanian P."/>
            <person name="Mullikin J.C."/>
            <person name="Segre J.A."/>
            <person name="Zelazny A.M."/>
        </authorList>
    </citation>
    <scope>NUCLEOTIDE SEQUENCE [LARGE SCALE GENOMIC DNA]</scope>
    <source>
        <strain evidence="8 9">NIH1002</strain>
    </source>
</reference>
<feature type="compositionally biased region" description="Low complexity" evidence="6">
    <location>
        <begin position="978"/>
        <end position="989"/>
    </location>
</feature>
<feature type="compositionally biased region" description="Polar residues" evidence="6">
    <location>
        <begin position="820"/>
        <end position="840"/>
    </location>
</feature>
<dbReference type="GO" id="GO:0003677">
    <property type="term" value="F:DNA binding"/>
    <property type="evidence" value="ECO:0007669"/>
    <property type="project" value="UniProtKB-KW"/>
</dbReference>
<feature type="region of interest" description="Disordered" evidence="6">
    <location>
        <begin position="1110"/>
        <end position="1136"/>
    </location>
</feature>
<organism evidence="8 9">
    <name type="scientific">Mucor velutinosus</name>
    <dbReference type="NCBI Taxonomy" id="708070"/>
    <lineage>
        <taxon>Eukaryota</taxon>
        <taxon>Fungi</taxon>
        <taxon>Fungi incertae sedis</taxon>
        <taxon>Mucoromycota</taxon>
        <taxon>Mucoromycotina</taxon>
        <taxon>Mucoromycetes</taxon>
        <taxon>Mucorales</taxon>
        <taxon>Mucorineae</taxon>
        <taxon>Mucoraceae</taxon>
        <taxon>Mucor</taxon>
    </lineage>
</organism>
<dbReference type="PANTHER" id="PTHR15180:SF1">
    <property type="entry name" value="GENERAL TRANSCRIPTION FACTOR 3C POLYPEPTIDE 1"/>
    <property type="match status" value="1"/>
</dbReference>
<evidence type="ECO:0000313" key="8">
    <source>
        <dbReference type="EMBL" id="KAK4509826.1"/>
    </source>
</evidence>
<feature type="compositionally biased region" description="Polar residues" evidence="6">
    <location>
        <begin position="860"/>
        <end position="893"/>
    </location>
</feature>
<dbReference type="EC" id="2.7.7.6" evidence="8"/>
<dbReference type="InterPro" id="IPR007309">
    <property type="entry name" value="TFIIIC_Bblock-bd"/>
</dbReference>
<feature type="compositionally biased region" description="Low complexity" evidence="6">
    <location>
        <begin position="718"/>
        <end position="737"/>
    </location>
</feature>
<name>A0AAN7HWI4_9FUNG</name>
<feature type="compositionally biased region" description="Polar residues" evidence="6">
    <location>
        <begin position="1116"/>
        <end position="1136"/>
    </location>
</feature>
<dbReference type="GO" id="GO:0005634">
    <property type="term" value="C:nucleus"/>
    <property type="evidence" value="ECO:0007669"/>
    <property type="project" value="UniProtKB-SubCell"/>
</dbReference>
<keyword evidence="5" id="KW-0539">Nucleus</keyword>
<feature type="compositionally biased region" description="Polar residues" evidence="6">
    <location>
        <begin position="1024"/>
        <end position="1043"/>
    </location>
</feature>
<feature type="compositionally biased region" description="Polar residues" evidence="6">
    <location>
        <begin position="907"/>
        <end position="918"/>
    </location>
</feature>
<dbReference type="GO" id="GO:0042791">
    <property type="term" value="P:5S class rRNA transcription by RNA polymerase III"/>
    <property type="evidence" value="ECO:0007669"/>
    <property type="project" value="TreeGrafter"/>
</dbReference>
<keyword evidence="3" id="KW-0238">DNA-binding</keyword>
<dbReference type="GO" id="GO:0006384">
    <property type="term" value="P:transcription initiation at RNA polymerase III promoter"/>
    <property type="evidence" value="ECO:0007669"/>
    <property type="project" value="InterPro"/>
</dbReference>
<dbReference type="PANTHER" id="PTHR15180">
    <property type="entry name" value="GENERAL TRANSCRIPTION FACTOR 3C POLYPEPTIDE 1"/>
    <property type="match status" value="1"/>
</dbReference>
<evidence type="ECO:0000256" key="5">
    <source>
        <dbReference type="ARBA" id="ARBA00023242"/>
    </source>
</evidence>
<dbReference type="InterPro" id="IPR044210">
    <property type="entry name" value="Tfc3-like"/>
</dbReference>
<feature type="region of interest" description="Disordered" evidence="6">
    <location>
        <begin position="718"/>
        <end position="753"/>
    </location>
</feature>
<evidence type="ECO:0000256" key="6">
    <source>
        <dbReference type="SAM" id="MobiDB-lite"/>
    </source>
</evidence>
<dbReference type="GeneID" id="89950816"/>
<feature type="compositionally biased region" description="Basic residues" evidence="6">
    <location>
        <begin position="172"/>
        <end position="194"/>
    </location>
</feature>
<keyword evidence="8" id="KW-0548">Nucleotidyltransferase</keyword>
<feature type="region of interest" description="Disordered" evidence="6">
    <location>
        <begin position="766"/>
        <end position="785"/>
    </location>
</feature>
<keyword evidence="2" id="KW-0597">Phosphoprotein</keyword>
<feature type="compositionally biased region" description="Acidic residues" evidence="6">
    <location>
        <begin position="201"/>
        <end position="238"/>
    </location>
</feature>